<organism evidence="1 2">
    <name type="scientific">Streptosporangium fragile</name>
    <dbReference type="NCBI Taxonomy" id="46186"/>
    <lineage>
        <taxon>Bacteria</taxon>
        <taxon>Bacillati</taxon>
        <taxon>Actinomycetota</taxon>
        <taxon>Actinomycetes</taxon>
        <taxon>Streptosporangiales</taxon>
        <taxon>Streptosporangiaceae</taxon>
        <taxon>Streptosporangium</taxon>
    </lineage>
</organism>
<accession>A0ABN3VYQ8</accession>
<dbReference type="Proteomes" id="UP001500831">
    <property type="component" value="Unassembled WGS sequence"/>
</dbReference>
<reference evidence="1 2" key="1">
    <citation type="journal article" date="2019" name="Int. J. Syst. Evol. Microbiol.">
        <title>The Global Catalogue of Microorganisms (GCM) 10K type strain sequencing project: providing services to taxonomists for standard genome sequencing and annotation.</title>
        <authorList>
            <consortium name="The Broad Institute Genomics Platform"/>
            <consortium name="The Broad Institute Genome Sequencing Center for Infectious Disease"/>
            <person name="Wu L."/>
            <person name="Ma J."/>
        </authorList>
    </citation>
    <scope>NUCLEOTIDE SEQUENCE [LARGE SCALE GENOMIC DNA]</scope>
    <source>
        <strain evidence="1 2">JCM 6242</strain>
    </source>
</reference>
<gene>
    <name evidence="1" type="ORF">GCM10010517_34140</name>
</gene>
<dbReference type="RefSeq" id="WP_344972393.1">
    <property type="nucleotide sequence ID" value="NZ_BAAAVI010000022.1"/>
</dbReference>
<protein>
    <submittedName>
        <fullName evidence="1">Uncharacterized protein</fullName>
    </submittedName>
</protein>
<name>A0ABN3VYQ8_9ACTN</name>
<evidence type="ECO:0000313" key="2">
    <source>
        <dbReference type="Proteomes" id="UP001500831"/>
    </source>
</evidence>
<keyword evidence="2" id="KW-1185">Reference proteome</keyword>
<sequence>MLYGDVALLQVKLCTWDRRHDIGPHEPEGSSGVAGMVMPALSAPIHVTSPIGRPGA</sequence>
<evidence type="ECO:0000313" key="1">
    <source>
        <dbReference type="EMBL" id="GAA2873585.1"/>
    </source>
</evidence>
<comment type="caution">
    <text evidence="1">The sequence shown here is derived from an EMBL/GenBank/DDBJ whole genome shotgun (WGS) entry which is preliminary data.</text>
</comment>
<proteinExistence type="predicted"/>
<dbReference type="EMBL" id="BAAAVI010000022">
    <property type="protein sequence ID" value="GAA2873585.1"/>
    <property type="molecule type" value="Genomic_DNA"/>
</dbReference>